<evidence type="ECO:0000313" key="3">
    <source>
        <dbReference type="EMBL" id="CAD9584833.1"/>
    </source>
</evidence>
<name>A0A7S2KS93_9STRA</name>
<feature type="compositionally biased region" description="Basic residues" evidence="1">
    <location>
        <begin position="1"/>
        <end position="11"/>
    </location>
</feature>
<feature type="region of interest" description="Disordered" evidence="1">
    <location>
        <begin position="1"/>
        <end position="33"/>
    </location>
</feature>
<gene>
    <name evidence="3" type="ORF">SMAR0320_LOCUS4733</name>
</gene>
<dbReference type="AlphaFoldDB" id="A0A7S2KS93"/>
<dbReference type="Pfam" id="PF12550">
    <property type="entry name" value="GCR1_C"/>
    <property type="match status" value="1"/>
</dbReference>
<protein>
    <recommendedName>
        <fullName evidence="2">Transcription activator GCR1-like domain-containing protein</fullName>
    </recommendedName>
</protein>
<feature type="domain" description="Transcription activator GCR1-like" evidence="2">
    <location>
        <begin position="638"/>
        <end position="707"/>
    </location>
</feature>
<sequence>MPRIATKKATSKKLPASRGRPSASKPRAKYAHPPQPTLDAVAAVAAASIAGGGDIDNLVEGDGWEFPRYDVNSLKHNEKRYFTYFMEFMTFFHARDEVYPKTTVFTRADINKITPKAVHDWLAITAFGKADYGQGDKSEGARRSAMEYRKKSVSYFMTSKREWCEGKGNPTRSVIINKLLSHVGLLQTRGLGSKSCAKRKLTKEEFKLEMKLMRAENDWEHRIKYPTMSIWQFNFIGRIDDTTHHEVTDPKGHKIFPFALQSKVRWSKNVFEEKRCPDQIILGAADPDWCLQLLLSIYLESYLEQHPHAKYLFTELEQIDPKSKEDRAPINLKNRWRTQLKKIVWSRPEFEDIECEDDDDTNGGVGSHSRRKFAADYAANCGHSDYEIEIRARWKQSRSGKVIFFYIGLKKAFEDASVCATLCIGGPIKYELKEGTDASITPNWLYEHVIPNIKRRFHNDTKLCNVLGKALLYACMSDDPNITVPDILRNRVRSAYNSLGLEETQPVEKIPLHVHRLRDKLLISEVRAGSLVQGVDGRDGSGMTYPEAVQTLLLRQDQLELTMNQRFEGVSSQIHNLQNFNGKNFRLLNNNLRSYGGTIQGSFVQQRTREMRAQERHEDHDLLQRNDHLGEDTQAAVLSSNPTSLHALWVEYRAGLNGRKAAMNFTKSERNADHKTSQKYSRRNHIWKCIQRLCNNGMSSDVAIDRIRQTYGFTTSPSKIIDSMIDDKKRYKSEGGIHPTLR</sequence>
<evidence type="ECO:0000256" key="1">
    <source>
        <dbReference type="SAM" id="MobiDB-lite"/>
    </source>
</evidence>
<dbReference type="EMBL" id="HBGZ01006732">
    <property type="protein sequence ID" value="CAD9584833.1"/>
    <property type="molecule type" value="Transcribed_RNA"/>
</dbReference>
<accession>A0A7S2KS93</accession>
<proteinExistence type="predicted"/>
<reference evidence="3" key="1">
    <citation type="submission" date="2021-01" db="EMBL/GenBank/DDBJ databases">
        <authorList>
            <person name="Corre E."/>
            <person name="Pelletier E."/>
            <person name="Niang G."/>
            <person name="Scheremetjew M."/>
            <person name="Finn R."/>
            <person name="Kale V."/>
            <person name="Holt S."/>
            <person name="Cochrane G."/>
            <person name="Meng A."/>
            <person name="Brown T."/>
            <person name="Cohen L."/>
        </authorList>
    </citation>
    <scope>NUCLEOTIDE SEQUENCE</scope>
    <source>
        <strain evidence="3">SM1012Den-03</strain>
    </source>
</reference>
<organism evidence="3">
    <name type="scientific">Skeletonema marinoi</name>
    <dbReference type="NCBI Taxonomy" id="267567"/>
    <lineage>
        <taxon>Eukaryota</taxon>
        <taxon>Sar</taxon>
        <taxon>Stramenopiles</taxon>
        <taxon>Ochrophyta</taxon>
        <taxon>Bacillariophyta</taxon>
        <taxon>Coscinodiscophyceae</taxon>
        <taxon>Thalassiosirophycidae</taxon>
        <taxon>Thalassiosirales</taxon>
        <taxon>Skeletonemataceae</taxon>
        <taxon>Skeletonema</taxon>
        <taxon>Skeletonema marinoi-dohrnii complex</taxon>
    </lineage>
</organism>
<evidence type="ECO:0000259" key="2">
    <source>
        <dbReference type="Pfam" id="PF12550"/>
    </source>
</evidence>
<dbReference type="InterPro" id="IPR022210">
    <property type="entry name" value="TF_GCR1-like"/>
</dbReference>